<evidence type="ECO:0000256" key="1">
    <source>
        <dbReference type="ARBA" id="ARBA00004141"/>
    </source>
</evidence>
<dbReference type="PROSITE" id="PS51201">
    <property type="entry name" value="RCK_N"/>
    <property type="match status" value="1"/>
</dbReference>
<feature type="transmembrane region" description="Helical" evidence="7">
    <location>
        <begin position="220"/>
        <end position="240"/>
    </location>
</feature>
<feature type="transmembrane region" description="Helical" evidence="7">
    <location>
        <begin position="33"/>
        <end position="51"/>
    </location>
</feature>
<name>A0A4V3ATV7_9BURK</name>
<evidence type="ECO:0000256" key="7">
    <source>
        <dbReference type="SAM" id="Phobius"/>
    </source>
</evidence>
<evidence type="ECO:0000259" key="8">
    <source>
        <dbReference type="PROSITE" id="PS51201"/>
    </source>
</evidence>
<comment type="subcellular location">
    <subcellularLocation>
        <location evidence="1">Membrane</location>
        <topology evidence="1">Multi-pass membrane protein</topology>
    </subcellularLocation>
</comment>
<evidence type="ECO:0000313" key="9">
    <source>
        <dbReference type="EMBL" id="TDK61313.1"/>
    </source>
</evidence>
<dbReference type="InterPro" id="IPR003148">
    <property type="entry name" value="RCK_N"/>
</dbReference>
<gene>
    <name evidence="9" type="ORF">E2I14_17180</name>
</gene>
<evidence type="ECO:0000256" key="5">
    <source>
        <dbReference type="ARBA" id="ARBA00022989"/>
    </source>
</evidence>
<reference evidence="9 10" key="1">
    <citation type="submission" date="2019-03" db="EMBL/GenBank/DDBJ databases">
        <title>Sapientia aquatica gen. nov., sp. nov., isolated from a crater lake.</title>
        <authorList>
            <person name="Felfoldi T."/>
            <person name="Szabo A."/>
            <person name="Toth E."/>
            <person name="Schumann P."/>
            <person name="Keki Z."/>
            <person name="Marialigeti K."/>
            <person name="Mathe I."/>
        </authorList>
    </citation>
    <scope>NUCLEOTIDE SEQUENCE [LARGE SCALE GENOMIC DNA]</scope>
    <source>
        <strain evidence="9 10">SA-152</strain>
    </source>
</reference>
<dbReference type="Gene3D" id="1.20.1530.20">
    <property type="match status" value="1"/>
</dbReference>
<dbReference type="SUPFAM" id="SSF51735">
    <property type="entry name" value="NAD(P)-binding Rossmann-fold domains"/>
    <property type="match status" value="1"/>
</dbReference>
<comment type="similarity">
    <text evidence="2">Belongs to the monovalent cation:proton antiporter 2 (CPA2) transporter (TC 2.A.37) family.</text>
</comment>
<dbReference type="EMBL" id="SMYL01000013">
    <property type="protein sequence ID" value="TDK61313.1"/>
    <property type="molecule type" value="Genomic_DNA"/>
</dbReference>
<comment type="caution">
    <text evidence="9">The sequence shown here is derived from an EMBL/GenBank/DDBJ whole genome shotgun (WGS) entry which is preliminary data.</text>
</comment>
<dbReference type="AlphaFoldDB" id="A0A4V3ATV7"/>
<dbReference type="GO" id="GO:0016020">
    <property type="term" value="C:membrane"/>
    <property type="evidence" value="ECO:0007669"/>
    <property type="project" value="UniProtKB-SubCell"/>
</dbReference>
<feature type="transmembrane region" description="Helical" evidence="7">
    <location>
        <begin position="277"/>
        <end position="295"/>
    </location>
</feature>
<feature type="transmembrane region" description="Helical" evidence="7">
    <location>
        <begin position="341"/>
        <end position="364"/>
    </location>
</feature>
<dbReference type="OrthoDB" id="9781411at2"/>
<feature type="transmembrane region" description="Helical" evidence="7">
    <location>
        <begin position="57"/>
        <end position="76"/>
    </location>
</feature>
<evidence type="ECO:0000256" key="4">
    <source>
        <dbReference type="ARBA" id="ARBA00022692"/>
    </source>
</evidence>
<accession>A0A4V3ATV7</accession>
<dbReference type="Pfam" id="PF02254">
    <property type="entry name" value="TrkA_N"/>
    <property type="match status" value="1"/>
</dbReference>
<keyword evidence="5 7" id="KW-1133">Transmembrane helix</keyword>
<feature type="transmembrane region" description="Helical" evidence="7">
    <location>
        <begin position="114"/>
        <end position="137"/>
    </location>
</feature>
<dbReference type="Gene3D" id="3.40.50.720">
    <property type="entry name" value="NAD(P)-binding Rossmann-like Domain"/>
    <property type="match status" value="1"/>
</dbReference>
<dbReference type="InterPro" id="IPR006153">
    <property type="entry name" value="Cation/H_exchanger_TM"/>
</dbReference>
<feature type="transmembrane region" description="Helical" evidence="7">
    <location>
        <begin position="307"/>
        <end position="329"/>
    </location>
</feature>
<evidence type="ECO:0000256" key="6">
    <source>
        <dbReference type="ARBA" id="ARBA00023136"/>
    </source>
</evidence>
<dbReference type="NCBIfam" id="NF007950">
    <property type="entry name" value="PRK10669.1"/>
    <property type="match status" value="1"/>
</dbReference>
<organism evidence="9 10">
    <name type="scientific">Sapientia aquatica</name>
    <dbReference type="NCBI Taxonomy" id="1549640"/>
    <lineage>
        <taxon>Bacteria</taxon>
        <taxon>Pseudomonadati</taxon>
        <taxon>Pseudomonadota</taxon>
        <taxon>Betaproteobacteria</taxon>
        <taxon>Burkholderiales</taxon>
        <taxon>Oxalobacteraceae</taxon>
        <taxon>Sapientia</taxon>
    </lineage>
</organism>
<keyword evidence="4 7" id="KW-0812">Transmembrane</keyword>
<keyword evidence="3" id="KW-0813">Transport</keyword>
<evidence type="ECO:0000256" key="2">
    <source>
        <dbReference type="ARBA" id="ARBA00005551"/>
    </source>
</evidence>
<dbReference type="InterPro" id="IPR036291">
    <property type="entry name" value="NAD(P)-bd_dom_sf"/>
</dbReference>
<dbReference type="PANTHER" id="PTHR42751">
    <property type="entry name" value="SODIUM/HYDROGEN EXCHANGER FAMILY/TRKA DOMAIN PROTEIN"/>
    <property type="match status" value="1"/>
</dbReference>
<protein>
    <submittedName>
        <fullName evidence="9">Kef family K(+) transporter</fullName>
    </submittedName>
</protein>
<keyword evidence="10" id="KW-1185">Reference proteome</keyword>
<dbReference type="Pfam" id="PF00999">
    <property type="entry name" value="Na_H_Exchanger"/>
    <property type="match status" value="1"/>
</dbReference>
<dbReference type="PANTHER" id="PTHR42751:SF1">
    <property type="entry name" value="CATION_PROTON ANTIPORTER YBAL-RELATED"/>
    <property type="match status" value="1"/>
</dbReference>
<dbReference type="RefSeq" id="WP_133330804.1">
    <property type="nucleotide sequence ID" value="NZ_SMYL01000013.1"/>
</dbReference>
<evidence type="ECO:0000256" key="3">
    <source>
        <dbReference type="ARBA" id="ARBA00022448"/>
    </source>
</evidence>
<feature type="transmembrane region" description="Helical" evidence="7">
    <location>
        <begin position="370"/>
        <end position="389"/>
    </location>
</feature>
<proteinExistence type="inferred from homology"/>
<feature type="domain" description="RCK N-terminal" evidence="8">
    <location>
        <begin position="418"/>
        <end position="535"/>
    </location>
</feature>
<dbReference type="InterPro" id="IPR038770">
    <property type="entry name" value="Na+/solute_symporter_sf"/>
</dbReference>
<sequence length="549" mass="58293">MLHQTPLIATIVGGLVLAFIFGAIANRLRMPPLVGYLIAGIVAGPFTPGFVADTYLAQELAEIGVILLMFGVGMHFSLKDLLAVKSIAIPGAALQIGAATLLGMGLAWGMGWQIGQGIIFGLSLSCASTVVLLTALGERNLIDTRRGQIAIGWLIVEDIIMVLALVLIPALSGLLGGTGEVLSMGEFLTTFAITIGKVIAFVAVMLIFGKRAIPWILQRIAANGSRELFGLCVLAIALGFALGSTYLFGVSFALGAFFAGMMLAESELSHRAAEESLPLREVFSVLFFVSVGMLFDPSVLLRQPWMVLATVLIIVLGKSLVSLVLVLAFRHSLSTALTISASLAQIGEFSFILATLGISLGILPTEGRDLILAGSIISIILNPFVFACLDKLKPWLEHRHPEKQEVETDNAAACAQQEGHTILVGYGELGQLVGEELQARHKPFIVVEDHPDILHDMGKQEIPTVFGYAAAPGVLDAAMISTAHCLVLTMSDPIISGQLISYAHSLNPAIKIIARAMTDVEAEHLKQQGATSVIVAKREVAKNLAALIN</sequence>
<feature type="transmembrane region" description="Helical" evidence="7">
    <location>
        <begin position="149"/>
        <end position="175"/>
    </location>
</feature>
<dbReference type="GO" id="GO:0015297">
    <property type="term" value="F:antiporter activity"/>
    <property type="evidence" value="ECO:0007669"/>
    <property type="project" value="InterPro"/>
</dbReference>
<feature type="transmembrane region" description="Helical" evidence="7">
    <location>
        <begin position="6"/>
        <end position="26"/>
    </location>
</feature>
<feature type="transmembrane region" description="Helical" evidence="7">
    <location>
        <begin position="187"/>
        <end position="208"/>
    </location>
</feature>
<keyword evidence="6 7" id="KW-0472">Membrane</keyword>
<dbReference type="GO" id="GO:0006813">
    <property type="term" value="P:potassium ion transport"/>
    <property type="evidence" value="ECO:0007669"/>
    <property type="project" value="InterPro"/>
</dbReference>
<dbReference type="Proteomes" id="UP000294829">
    <property type="component" value="Unassembled WGS sequence"/>
</dbReference>
<feature type="transmembrane region" description="Helical" evidence="7">
    <location>
        <begin position="88"/>
        <end position="108"/>
    </location>
</feature>
<dbReference type="GO" id="GO:1902600">
    <property type="term" value="P:proton transmembrane transport"/>
    <property type="evidence" value="ECO:0007669"/>
    <property type="project" value="InterPro"/>
</dbReference>
<evidence type="ECO:0000313" key="10">
    <source>
        <dbReference type="Proteomes" id="UP000294829"/>
    </source>
</evidence>